<dbReference type="RefSeq" id="WP_143938175.1">
    <property type="nucleotide sequence ID" value="NZ_VKKG01000003.1"/>
</dbReference>
<organism evidence="2 3">
    <name type="scientific">Tessaracoccus rhinocerotis</name>
    <dbReference type="NCBI Taxonomy" id="1689449"/>
    <lineage>
        <taxon>Bacteria</taxon>
        <taxon>Bacillati</taxon>
        <taxon>Actinomycetota</taxon>
        <taxon>Actinomycetes</taxon>
        <taxon>Propionibacteriales</taxon>
        <taxon>Propionibacteriaceae</taxon>
        <taxon>Tessaracoccus</taxon>
    </lineage>
</organism>
<keyword evidence="3" id="KW-1185">Reference proteome</keyword>
<evidence type="ECO:0000259" key="1">
    <source>
        <dbReference type="Pfam" id="PF00144"/>
    </source>
</evidence>
<dbReference type="EMBL" id="VKKG01000003">
    <property type="protein sequence ID" value="TRY18199.1"/>
    <property type="molecule type" value="Genomic_DNA"/>
</dbReference>
<name>A0A553K0I1_9ACTN</name>
<dbReference type="Proteomes" id="UP000317638">
    <property type="component" value="Unassembled WGS sequence"/>
</dbReference>
<proteinExistence type="predicted"/>
<dbReference type="OrthoDB" id="9773047at2"/>
<dbReference type="Pfam" id="PF00144">
    <property type="entry name" value="Beta-lactamase"/>
    <property type="match status" value="1"/>
</dbReference>
<dbReference type="PANTHER" id="PTHR43283:SF7">
    <property type="entry name" value="BETA-LACTAMASE-RELATED DOMAIN-CONTAINING PROTEIN"/>
    <property type="match status" value="1"/>
</dbReference>
<sequence>MRPTPVRVDQGEQPPRELSEFVRIIGETGLGVQGIHLRREGHDDIEVRWRSDDPIHVFSCSKTFTSLAFGILHGQGRIGLDTRLVDVVEPAGAAADGVDSITMRHLLTMTSGSSSTVFTEEEKLAPDLAGQFYAAPLRHAPGAEFEYSNGSTYMLGRAVAAVAGRSVRDFLLPTLFEPLGIVNPLWAACRGGHSYSAYGLHLRTDELARMGRLLLQRGQWDGQQLVPADWVDAMHDDWVATGSDEPEAVRYGLGVWDCTPEGAWRADGNRGQFVVVLPHQRAVVTVTSHEEFAMHDVLRAIWDGVLPQLGS</sequence>
<evidence type="ECO:0000313" key="3">
    <source>
        <dbReference type="Proteomes" id="UP000317638"/>
    </source>
</evidence>
<dbReference type="AlphaFoldDB" id="A0A553K0I1"/>
<comment type="caution">
    <text evidence="2">The sequence shown here is derived from an EMBL/GenBank/DDBJ whole genome shotgun (WGS) entry which is preliminary data.</text>
</comment>
<reference evidence="2 3" key="1">
    <citation type="submission" date="2019-07" db="EMBL/GenBank/DDBJ databases">
        <authorList>
            <person name="Zhou L.-Y."/>
        </authorList>
    </citation>
    <scope>NUCLEOTIDE SEQUENCE [LARGE SCALE GENOMIC DNA]</scope>
    <source>
        <strain evidence="2 3">YIM 101269</strain>
    </source>
</reference>
<dbReference type="Gene3D" id="3.40.710.10">
    <property type="entry name" value="DD-peptidase/beta-lactamase superfamily"/>
    <property type="match status" value="1"/>
</dbReference>
<dbReference type="InterPro" id="IPR012338">
    <property type="entry name" value="Beta-lactam/transpept-like"/>
</dbReference>
<gene>
    <name evidence="2" type="ORF">FOJ82_09130</name>
</gene>
<evidence type="ECO:0000313" key="2">
    <source>
        <dbReference type="EMBL" id="TRY18199.1"/>
    </source>
</evidence>
<accession>A0A553K0I1</accession>
<dbReference type="InterPro" id="IPR001466">
    <property type="entry name" value="Beta-lactam-related"/>
</dbReference>
<dbReference type="InterPro" id="IPR050789">
    <property type="entry name" value="Diverse_Enzym_Activities"/>
</dbReference>
<dbReference type="PANTHER" id="PTHR43283">
    <property type="entry name" value="BETA-LACTAMASE-RELATED"/>
    <property type="match status" value="1"/>
</dbReference>
<feature type="domain" description="Beta-lactamase-related" evidence="1">
    <location>
        <begin position="47"/>
        <end position="292"/>
    </location>
</feature>
<dbReference type="SUPFAM" id="SSF56601">
    <property type="entry name" value="beta-lactamase/transpeptidase-like"/>
    <property type="match status" value="1"/>
</dbReference>
<protein>
    <submittedName>
        <fullName evidence="2">Beta-lactamase family protein</fullName>
    </submittedName>
</protein>